<dbReference type="SMART" id="SM01407">
    <property type="entry name" value="NAC"/>
    <property type="match status" value="1"/>
</dbReference>
<dbReference type="EMBL" id="PJQM01005869">
    <property type="protein sequence ID" value="RCH80694.1"/>
    <property type="molecule type" value="Genomic_DNA"/>
</dbReference>
<dbReference type="CDD" id="cd22054">
    <property type="entry name" value="NAC_NACA"/>
    <property type="match status" value="1"/>
</dbReference>
<dbReference type="Gene3D" id="1.10.8.10">
    <property type="entry name" value="DNA helicase RuvA subunit, C-terminal domain"/>
    <property type="match status" value="1"/>
</dbReference>
<gene>
    <name evidence="6" type="ORF">CU098_007017</name>
</gene>
<reference evidence="6 7" key="1">
    <citation type="journal article" date="2018" name="G3 (Bethesda)">
        <title>Phylogenetic and Phylogenomic Definition of Rhizopus Species.</title>
        <authorList>
            <person name="Gryganskyi A.P."/>
            <person name="Golan J."/>
            <person name="Dolatabadi S."/>
            <person name="Mondo S."/>
            <person name="Robb S."/>
            <person name="Idnurm A."/>
            <person name="Muszewska A."/>
            <person name="Steczkiewicz K."/>
            <person name="Masonjones S."/>
            <person name="Liao H.L."/>
            <person name="Gajdeczka M.T."/>
            <person name="Anike F."/>
            <person name="Vuek A."/>
            <person name="Anishchenko I.M."/>
            <person name="Voigt K."/>
            <person name="de Hoog G.S."/>
            <person name="Smith M.E."/>
            <person name="Heitman J."/>
            <person name="Vilgalys R."/>
            <person name="Stajich J.E."/>
        </authorList>
    </citation>
    <scope>NUCLEOTIDE SEQUENCE [LARGE SCALE GENOMIC DNA]</scope>
    <source>
        <strain evidence="6 7">LSU 92-RS-03</strain>
    </source>
</reference>
<feature type="compositionally biased region" description="Basic and acidic residues" evidence="4">
    <location>
        <begin position="89"/>
        <end position="99"/>
    </location>
</feature>
<dbReference type="PIRSF" id="PIRSF015901">
    <property type="entry name" value="NAC_alpha"/>
    <property type="match status" value="1"/>
</dbReference>
<evidence type="ECO:0000256" key="1">
    <source>
        <dbReference type="ARBA" id="ARBA00009882"/>
    </source>
</evidence>
<comment type="caution">
    <text evidence="6">The sequence shown here is derived from an EMBL/GenBank/DDBJ whole genome shotgun (WGS) entry which is preliminary data.</text>
</comment>
<dbReference type="InterPro" id="IPR016641">
    <property type="entry name" value="EGD2/NACA0like"/>
</dbReference>
<name>A0A367ISM9_RHIST</name>
<dbReference type="InterPro" id="IPR002715">
    <property type="entry name" value="Nas_poly-pep-assoc_cplx_dom"/>
</dbReference>
<dbReference type="InterPro" id="IPR044034">
    <property type="entry name" value="NAC-like_UBA"/>
</dbReference>
<dbReference type="Pfam" id="PF19026">
    <property type="entry name" value="UBA_HYPK"/>
    <property type="match status" value="1"/>
</dbReference>
<dbReference type="STRING" id="4846.A0A367ISM9"/>
<dbReference type="FunFam" id="1.10.8.10:FF:000006">
    <property type="entry name" value="Putative nascent polypeptide-associated complex subunit alpha"/>
    <property type="match status" value="1"/>
</dbReference>
<feature type="compositionally biased region" description="Acidic residues" evidence="4">
    <location>
        <begin position="101"/>
        <end position="111"/>
    </location>
</feature>
<dbReference type="Pfam" id="PF01849">
    <property type="entry name" value="NAC"/>
    <property type="match status" value="1"/>
</dbReference>
<comment type="similarity">
    <text evidence="1">Belongs to the NAC-alpha family.</text>
</comment>
<evidence type="ECO:0000256" key="3">
    <source>
        <dbReference type="ARBA" id="ARBA00030300"/>
    </source>
</evidence>
<evidence type="ECO:0000313" key="6">
    <source>
        <dbReference type="EMBL" id="RCH80694.1"/>
    </source>
</evidence>
<dbReference type="InterPro" id="IPR038187">
    <property type="entry name" value="NAC_A/B_dom_sf"/>
</dbReference>
<dbReference type="GO" id="GO:0005854">
    <property type="term" value="C:nascent polypeptide-associated complex"/>
    <property type="evidence" value="ECO:0007669"/>
    <property type="project" value="InterPro"/>
</dbReference>
<evidence type="ECO:0000256" key="2">
    <source>
        <dbReference type="ARBA" id="ARBA00014437"/>
    </source>
</evidence>
<dbReference type="PROSITE" id="PS51151">
    <property type="entry name" value="NAC_AB"/>
    <property type="match status" value="1"/>
</dbReference>
<protein>
    <recommendedName>
        <fullName evidence="2">Nascent polypeptide-associated complex subunit alpha</fullName>
    </recommendedName>
    <alternativeName>
        <fullName evidence="3">Alpha-NAC</fullName>
    </alternativeName>
</protein>
<dbReference type="OrthoDB" id="3169036at2759"/>
<evidence type="ECO:0000256" key="4">
    <source>
        <dbReference type="SAM" id="MobiDB-lite"/>
    </source>
</evidence>
<evidence type="ECO:0000259" key="5">
    <source>
        <dbReference type="PROSITE" id="PS51151"/>
    </source>
</evidence>
<dbReference type="AlphaFoldDB" id="A0A367ISM9"/>
<proteinExistence type="inferred from homology"/>
<organism evidence="6 7">
    <name type="scientific">Rhizopus stolonifer</name>
    <name type="common">Rhizopus nigricans</name>
    <dbReference type="NCBI Taxonomy" id="4846"/>
    <lineage>
        <taxon>Eukaryota</taxon>
        <taxon>Fungi</taxon>
        <taxon>Fungi incertae sedis</taxon>
        <taxon>Mucoromycota</taxon>
        <taxon>Mucoromycotina</taxon>
        <taxon>Mucoromycetes</taxon>
        <taxon>Mucorales</taxon>
        <taxon>Mucorineae</taxon>
        <taxon>Rhizopodaceae</taxon>
        <taxon>Rhizopus</taxon>
    </lineage>
</organism>
<accession>A0A367ISM9</accession>
<dbReference type="Gene3D" id="2.20.70.30">
    <property type="entry name" value="Nascent polypeptide-associated complex domain"/>
    <property type="match status" value="1"/>
</dbReference>
<dbReference type="CDD" id="cd14415">
    <property type="entry name" value="UBA_NACA_NACP1"/>
    <property type="match status" value="1"/>
</dbReference>
<feature type="region of interest" description="Disordered" evidence="4">
    <location>
        <begin position="80"/>
        <end position="116"/>
    </location>
</feature>
<feature type="domain" description="NAC-A/B" evidence="5">
    <location>
        <begin position="12"/>
        <end position="77"/>
    </location>
</feature>
<sequence length="154" mass="16765">MSAENTQLNAQSRAEQKARKSLISLGLKPVNGITRVTFTRGRSMVFAIDKPEVFKSNNSDTHIVFGEMAVEDMAARAQQAALDEQLAADAEKTEEKPAEEAQVEEDDEEVDASGVEEKDIELVVAQANVSRSKAVKALKNNGNDVVNAIMELTM</sequence>
<evidence type="ECO:0000313" key="7">
    <source>
        <dbReference type="Proteomes" id="UP000253551"/>
    </source>
</evidence>
<dbReference type="PANTHER" id="PTHR21713">
    <property type="entry name" value="NASCENT POLYPEPTIDE ASSOCIATED COMPLEX ALPHA SUBUNIT-RELATED"/>
    <property type="match status" value="1"/>
</dbReference>
<dbReference type="Proteomes" id="UP000253551">
    <property type="component" value="Unassembled WGS sequence"/>
</dbReference>
<keyword evidence="7" id="KW-1185">Reference proteome</keyword>